<dbReference type="EMBL" id="JBHUCJ010000204">
    <property type="protein sequence ID" value="MFD3227287.1"/>
    <property type="molecule type" value="Genomic_DNA"/>
</dbReference>
<dbReference type="InterPro" id="IPR036397">
    <property type="entry name" value="RNaseH_sf"/>
</dbReference>
<dbReference type="Pfam" id="PF00665">
    <property type="entry name" value="rve"/>
    <property type="match status" value="1"/>
</dbReference>
<dbReference type="Proteomes" id="UP001598201">
    <property type="component" value="Unassembled WGS sequence"/>
</dbReference>
<protein>
    <submittedName>
        <fullName evidence="3">IS3 family transposase</fullName>
    </submittedName>
</protein>
<dbReference type="PANTHER" id="PTHR47515:SF1">
    <property type="entry name" value="BLR2054 PROTEIN"/>
    <property type="match status" value="1"/>
</dbReference>
<dbReference type="InterPro" id="IPR009057">
    <property type="entry name" value="Homeodomain-like_sf"/>
</dbReference>
<keyword evidence="4" id="KW-1185">Reference proteome</keyword>
<dbReference type="PANTHER" id="PTHR47515">
    <property type="entry name" value="LOW CALCIUM RESPONSE LOCUS PROTEIN T"/>
    <property type="match status" value="1"/>
</dbReference>
<sequence length="341" mass="40560">MKKTRYTEEQIAFALKQAETGTRVEEVCRKMGISEATFYNWKKKFGGMGVTELRRLRQLEEENHRLKRLVADLSLDKEMLQDVIPKKVLRPVQKREAVEYLLAAYRIGVRRGCRLMMQSRTVYHYRSCRDDRALTQRIREIAETRIRYGVQRIHILLRREGWLVNHKKTHRIYCREGLNLRSKRPRRHVTARHRRIRPAVTAVDQCWSMDFVADNLFNGRRIRALTVVDNFSRECVAIEVGQGLRGDDVVAVMERIRQTQQRVPQRLQTDNGSEFISKTLDRWAYENRVTMDFSRPGKPTDNALVKSFNGNLRDEFLNVHWFLSLEDAQEKIEHWRQEYNQ</sequence>
<evidence type="ECO:0000259" key="2">
    <source>
        <dbReference type="PROSITE" id="PS50994"/>
    </source>
</evidence>
<evidence type="ECO:0000313" key="3">
    <source>
        <dbReference type="EMBL" id="MFD3227287.1"/>
    </source>
</evidence>
<dbReference type="InterPro" id="IPR025948">
    <property type="entry name" value="HTH-like_dom"/>
</dbReference>
<dbReference type="InterPro" id="IPR001584">
    <property type="entry name" value="Integrase_cat-core"/>
</dbReference>
<feature type="non-terminal residue" evidence="3">
    <location>
        <position position="341"/>
    </location>
</feature>
<dbReference type="Gene3D" id="3.30.420.10">
    <property type="entry name" value="Ribonuclease H-like superfamily/Ribonuclease H"/>
    <property type="match status" value="1"/>
</dbReference>
<comment type="caution">
    <text evidence="3">The sequence shown here is derived from an EMBL/GenBank/DDBJ whole genome shotgun (WGS) entry which is preliminary data.</text>
</comment>
<evidence type="ECO:0000256" key="1">
    <source>
        <dbReference type="ARBA" id="ARBA00009964"/>
    </source>
</evidence>
<evidence type="ECO:0000313" key="4">
    <source>
        <dbReference type="Proteomes" id="UP001598201"/>
    </source>
</evidence>
<dbReference type="PROSITE" id="PS50994">
    <property type="entry name" value="INTEGRASE"/>
    <property type="match status" value="1"/>
</dbReference>
<dbReference type="Pfam" id="PF13276">
    <property type="entry name" value="HTH_21"/>
    <property type="match status" value="1"/>
</dbReference>
<dbReference type="InterPro" id="IPR048020">
    <property type="entry name" value="Transpos_IS3"/>
</dbReference>
<dbReference type="NCBIfam" id="NF033516">
    <property type="entry name" value="transpos_IS3"/>
    <property type="match status" value="1"/>
</dbReference>
<dbReference type="RefSeq" id="WP_379672536.1">
    <property type="nucleotide sequence ID" value="NZ_JBHUCJ010000204.1"/>
</dbReference>
<organism evidence="3 4">
    <name type="scientific">Rahnella sp. (strain Y9602)</name>
    <dbReference type="NCBI Taxonomy" id="2703885"/>
    <lineage>
        <taxon>Bacteria</taxon>
        <taxon>Pseudomonadati</taxon>
        <taxon>Pseudomonadota</taxon>
        <taxon>Gammaproteobacteria</taxon>
        <taxon>Enterobacterales</taxon>
        <taxon>Yersiniaceae</taxon>
        <taxon>Rahnella</taxon>
    </lineage>
</organism>
<dbReference type="Pfam" id="PF01527">
    <property type="entry name" value="HTH_Tnp_1"/>
    <property type="match status" value="1"/>
</dbReference>
<gene>
    <name evidence="3" type="ORF">ACFPK4_27580</name>
</gene>
<comment type="similarity">
    <text evidence="1">Belongs to the transposase 8 family.</text>
</comment>
<proteinExistence type="inferred from homology"/>
<reference evidence="3 4" key="1">
    <citation type="submission" date="2024-09" db="EMBL/GenBank/DDBJ databases">
        <title>Genomes of Rahnella.</title>
        <authorList>
            <person name="Mnguni F.C."/>
            <person name="Shin G.Y."/>
            <person name="Coutinho T."/>
        </authorList>
    </citation>
    <scope>NUCLEOTIDE SEQUENCE [LARGE SCALE GENOMIC DNA]</scope>
    <source>
        <strain evidence="3 4">20WA0057</strain>
    </source>
</reference>
<accession>A0ABW6CHP2</accession>
<dbReference type="SUPFAM" id="SSF53098">
    <property type="entry name" value="Ribonuclease H-like"/>
    <property type="match status" value="1"/>
</dbReference>
<dbReference type="InterPro" id="IPR002514">
    <property type="entry name" value="Transposase_8"/>
</dbReference>
<dbReference type="SUPFAM" id="SSF46689">
    <property type="entry name" value="Homeodomain-like"/>
    <property type="match status" value="1"/>
</dbReference>
<name>A0ABW6CHP2_RAHSY</name>
<feature type="domain" description="Integrase catalytic" evidence="2">
    <location>
        <begin position="194"/>
        <end position="341"/>
    </location>
</feature>
<dbReference type="InterPro" id="IPR012337">
    <property type="entry name" value="RNaseH-like_sf"/>
</dbReference>